<dbReference type="AlphaFoldDB" id="A0A1B2I119"/>
<dbReference type="GO" id="GO:0035091">
    <property type="term" value="F:phosphatidylinositol binding"/>
    <property type="evidence" value="ECO:0007669"/>
    <property type="project" value="TreeGrafter"/>
</dbReference>
<dbReference type="Pfam" id="PF04366">
    <property type="entry name" value="Ysc84"/>
    <property type="match status" value="1"/>
</dbReference>
<protein>
    <recommendedName>
        <fullName evidence="2">Ysc84 actin-binding domain-containing protein</fullName>
    </recommendedName>
</protein>
<dbReference type="PANTHER" id="PTHR15629:SF2">
    <property type="entry name" value="SH3 DOMAIN-CONTAINING YSC84-LIKE PROTEIN 1"/>
    <property type="match status" value="1"/>
</dbReference>
<dbReference type="PANTHER" id="PTHR15629">
    <property type="entry name" value="SH3YL1 PROTEIN"/>
    <property type="match status" value="1"/>
</dbReference>
<feature type="chain" id="PRO_5008538801" description="Ysc84 actin-binding domain-containing protein" evidence="1">
    <location>
        <begin position="24"/>
        <end position="232"/>
    </location>
</feature>
<organism evidence="3 4">
    <name type="scientific">Cloacibacillus porcorum</name>
    <dbReference type="NCBI Taxonomy" id="1197717"/>
    <lineage>
        <taxon>Bacteria</taxon>
        <taxon>Thermotogati</taxon>
        <taxon>Synergistota</taxon>
        <taxon>Synergistia</taxon>
        <taxon>Synergistales</taxon>
        <taxon>Synergistaceae</taxon>
        <taxon>Cloacibacillus</taxon>
    </lineage>
</organism>
<accession>A0A1B2I119</accession>
<sequence length="232" mass="24060">MKVSRKITIFALIALLVAGAAQAAFAETAHMRRIRLSTDLINKMAKEQDADALADVIKSGKGVAIFPAVTKAGLGIGGQTGEGVVFLRQSNGRWTGPAFMGISGASIGFQIGVQSVGLVLVITNEQGLRAFTGGNSFKLGADVAIAAGPVGRDTSAATDGRAKASIYSYSMSKGLFAGISIDGSVINQNRDANKAYWGRDISAANALKKPATDKRVAPLIKALNNLIKKAPK</sequence>
<dbReference type="EMBL" id="CP016757">
    <property type="protein sequence ID" value="ANZ43653.1"/>
    <property type="molecule type" value="Genomic_DNA"/>
</dbReference>
<evidence type="ECO:0000259" key="2">
    <source>
        <dbReference type="Pfam" id="PF04366"/>
    </source>
</evidence>
<dbReference type="RefSeq" id="WP_066741519.1">
    <property type="nucleotide sequence ID" value="NZ_CP016757.1"/>
</dbReference>
<proteinExistence type="predicted"/>
<gene>
    <name evidence="3" type="ORF">BED41_00135</name>
</gene>
<keyword evidence="4" id="KW-1185">Reference proteome</keyword>
<dbReference type="GeneID" id="83056260"/>
<feature type="domain" description="Ysc84 actin-binding" evidence="2">
    <location>
        <begin position="104"/>
        <end position="225"/>
    </location>
</feature>
<dbReference type="KEGG" id="cpor:BED41_00135"/>
<feature type="signal peptide" evidence="1">
    <location>
        <begin position="1"/>
        <end position="23"/>
    </location>
</feature>
<evidence type="ECO:0000313" key="3">
    <source>
        <dbReference type="EMBL" id="ANZ43653.1"/>
    </source>
</evidence>
<dbReference type="OrthoDB" id="9782434at2"/>
<dbReference type="CDD" id="cd11524">
    <property type="entry name" value="SYLF"/>
    <property type="match status" value="1"/>
</dbReference>
<dbReference type="InterPro" id="IPR007461">
    <property type="entry name" value="Ysc84_actin-binding"/>
</dbReference>
<dbReference type="InterPro" id="IPR051702">
    <property type="entry name" value="SH3_domain_YSC84-like"/>
</dbReference>
<evidence type="ECO:0000256" key="1">
    <source>
        <dbReference type="SAM" id="SignalP"/>
    </source>
</evidence>
<reference evidence="3" key="1">
    <citation type="submission" date="2016-08" db="EMBL/GenBank/DDBJ databases">
        <title>Complete genome of Cloacibacillus porcorum.</title>
        <authorList>
            <person name="Looft T."/>
            <person name="Bayles D.O."/>
            <person name="Alt D.P."/>
        </authorList>
    </citation>
    <scope>NUCLEOTIDE SEQUENCE [LARGE SCALE GENOMIC DNA]</scope>
    <source>
        <strain evidence="3">CL-84</strain>
    </source>
</reference>
<name>A0A1B2I119_9BACT</name>
<dbReference type="STRING" id="1197717.BED41_00135"/>
<dbReference type="Proteomes" id="UP000093044">
    <property type="component" value="Chromosome"/>
</dbReference>
<keyword evidence="1" id="KW-0732">Signal</keyword>
<evidence type="ECO:0000313" key="4">
    <source>
        <dbReference type="Proteomes" id="UP000093044"/>
    </source>
</evidence>